<evidence type="ECO:0000256" key="1">
    <source>
        <dbReference type="ARBA" id="ARBA00006226"/>
    </source>
</evidence>
<dbReference type="EMBL" id="BMZB01000001">
    <property type="protein sequence ID" value="GGZ23725.1"/>
    <property type="molecule type" value="Genomic_DNA"/>
</dbReference>
<comment type="caution">
    <text evidence="3">The sequence shown here is derived from an EMBL/GenBank/DDBJ whole genome shotgun (WGS) entry which is preliminary data.</text>
</comment>
<dbReference type="Pfam" id="PF05016">
    <property type="entry name" value="ParE_toxin"/>
    <property type="match status" value="1"/>
</dbReference>
<dbReference type="PANTHER" id="PTHR33755">
    <property type="entry name" value="TOXIN PARE1-RELATED"/>
    <property type="match status" value="1"/>
</dbReference>
<proteinExistence type="inferred from homology"/>
<dbReference type="Proteomes" id="UP000662572">
    <property type="component" value="Unassembled WGS sequence"/>
</dbReference>
<keyword evidence="2" id="KW-1277">Toxin-antitoxin system</keyword>
<comment type="similarity">
    <text evidence="1">Belongs to the RelE toxin family.</text>
</comment>
<evidence type="ECO:0000256" key="2">
    <source>
        <dbReference type="ARBA" id="ARBA00022649"/>
    </source>
</evidence>
<dbReference type="InterPro" id="IPR035093">
    <property type="entry name" value="RelE/ParE_toxin_dom_sf"/>
</dbReference>
<evidence type="ECO:0000313" key="4">
    <source>
        <dbReference type="Proteomes" id="UP000662572"/>
    </source>
</evidence>
<dbReference type="AlphaFoldDB" id="A0A918PUK6"/>
<dbReference type="InterPro" id="IPR007712">
    <property type="entry name" value="RelE/ParE_toxin"/>
</dbReference>
<reference evidence="3" key="2">
    <citation type="submission" date="2020-09" db="EMBL/GenBank/DDBJ databases">
        <authorList>
            <person name="Sun Q."/>
            <person name="Kim S."/>
        </authorList>
    </citation>
    <scope>NUCLEOTIDE SEQUENCE</scope>
    <source>
        <strain evidence="3">KCTC 32296</strain>
    </source>
</reference>
<dbReference type="PANTHER" id="PTHR33755:SF8">
    <property type="entry name" value="TOXIN PARE2"/>
    <property type="match status" value="1"/>
</dbReference>
<keyword evidence="4" id="KW-1185">Reference proteome</keyword>
<gene>
    <name evidence="3" type="ORF">GCM10011273_05970</name>
</gene>
<evidence type="ECO:0000313" key="3">
    <source>
        <dbReference type="EMBL" id="GGZ23725.1"/>
    </source>
</evidence>
<accession>A0A918PUK6</accession>
<dbReference type="InterPro" id="IPR051803">
    <property type="entry name" value="TA_system_RelE-like_toxin"/>
</dbReference>
<dbReference type="RefSeq" id="WP_189484868.1">
    <property type="nucleotide sequence ID" value="NZ_BMZB01000001.1"/>
</dbReference>
<reference evidence="3" key="1">
    <citation type="journal article" date="2014" name="Int. J. Syst. Evol. Microbiol.">
        <title>Complete genome sequence of Corynebacterium casei LMG S-19264T (=DSM 44701T), isolated from a smear-ripened cheese.</title>
        <authorList>
            <consortium name="US DOE Joint Genome Institute (JGI-PGF)"/>
            <person name="Walter F."/>
            <person name="Albersmeier A."/>
            <person name="Kalinowski J."/>
            <person name="Ruckert C."/>
        </authorList>
    </citation>
    <scope>NUCLEOTIDE SEQUENCE</scope>
    <source>
        <strain evidence="3">KCTC 32296</strain>
    </source>
</reference>
<evidence type="ECO:0008006" key="5">
    <source>
        <dbReference type="Google" id="ProtNLM"/>
    </source>
</evidence>
<sequence>MKPVITRRLADTDIETAFSYYMHEAGGAVASDFVEAVDALFSHIEQYPDAGSNHYGEQLDIPGLQHRLLTRFPYVVFYIEQPAYMDVLRVLHQQMDIPAQLQANI</sequence>
<dbReference type="Gene3D" id="3.30.2310.20">
    <property type="entry name" value="RelE-like"/>
    <property type="match status" value="1"/>
</dbReference>
<organism evidence="3 4">
    <name type="scientific">Asticcacaulis endophyticus</name>
    <dbReference type="NCBI Taxonomy" id="1395890"/>
    <lineage>
        <taxon>Bacteria</taxon>
        <taxon>Pseudomonadati</taxon>
        <taxon>Pseudomonadota</taxon>
        <taxon>Alphaproteobacteria</taxon>
        <taxon>Caulobacterales</taxon>
        <taxon>Caulobacteraceae</taxon>
        <taxon>Asticcacaulis</taxon>
    </lineage>
</organism>
<name>A0A918PUK6_9CAUL</name>
<protein>
    <recommendedName>
        <fullName evidence="5">Toxin ParE1/3/4</fullName>
    </recommendedName>
</protein>